<protein>
    <recommendedName>
        <fullName evidence="3">Thioredoxin-like fold domain-containing protein</fullName>
    </recommendedName>
</protein>
<feature type="chain" id="PRO_5001616453" description="Thioredoxin-like fold domain-containing protein" evidence="2">
    <location>
        <begin position="20"/>
        <end position="362"/>
    </location>
</feature>
<sequence>MRKRLSLLALFLWTQTAFAQADVEAVRRFATAYMPANPQPVEVHPTANGTTPGGRYQVFAAVRGDVKNGQGEVLTLVVDPQAGTVNAGFALGLGQGIPAEQLPFYAESTLPQVLAQGMGGSFRVRWPSLAQKPGGVVQLAVTYSTGYGWVRMPVAITGDGKFLVIGESWPLDKDPRQVRRERLAEAKLTPDFGDAKAKLTVVEFSDMQCPACKRAWGELKPILHKLPVAHVSAHFPLVNAHPWAFRAAVAAVCFGQKNSALIPAFKDFMFAQQAEMKLEAVDEAVFAFASQNGVDEGSLRSCYMREGAVQTVLDQLALGYRLGVMGTPSYFAGGEHLPLEPKAFEQRLTAILQAGGIPEKAK</sequence>
<accession>A0A062XXE5</accession>
<dbReference type="RefSeq" id="WP_038048111.1">
    <property type="nucleotide sequence ID" value="NZ_JMFG01000011.1"/>
</dbReference>
<comment type="similarity">
    <text evidence="1">Belongs to the thioredoxin family. DsbA subfamily.</text>
</comment>
<dbReference type="Pfam" id="PF13462">
    <property type="entry name" value="Thioredoxin_4"/>
    <property type="match status" value="1"/>
</dbReference>
<proteinExistence type="inferred from homology"/>
<dbReference type="OrthoDB" id="117402at2"/>
<evidence type="ECO:0000259" key="3">
    <source>
        <dbReference type="Pfam" id="PF13462"/>
    </source>
</evidence>
<comment type="caution">
    <text evidence="4">The sequence shown here is derived from an EMBL/GenBank/DDBJ whole genome shotgun (WGS) entry which is preliminary data.</text>
</comment>
<dbReference type="STRING" id="1312852.EG19_00515"/>
<feature type="signal peptide" evidence="2">
    <location>
        <begin position="1"/>
        <end position="19"/>
    </location>
</feature>
<dbReference type="AlphaFoldDB" id="A0A062XXE5"/>
<evidence type="ECO:0000313" key="4">
    <source>
        <dbReference type="EMBL" id="KDA54089.1"/>
    </source>
</evidence>
<name>A0A062XXE5_9BACT</name>
<dbReference type="PANTHER" id="PTHR13887:SF56">
    <property type="entry name" value="THIOREDOXIN-LIKE REDUCTASE RV2466C"/>
    <property type="match status" value="1"/>
</dbReference>
<evidence type="ECO:0000256" key="1">
    <source>
        <dbReference type="ARBA" id="ARBA00005791"/>
    </source>
</evidence>
<gene>
    <name evidence="4" type="ORF">EG19_00515</name>
</gene>
<dbReference type="Gene3D" id="3.40.30.10">
    <property type="entry name" value="Glutaredoxin"/>
    <property type="match status" value="1"/>
</dbReference>
<keyword evidence="5" id="KW-1185">Reference proteome</keyword>
<dbReference type="SUPFAM" id="SSF52833">
    <property type="entry name" value="Thioredoxin-like"/>
    <property type="match status" value="1"/>
</dbReference>
<dbReference type="InterPro" id="IPR012336">
    <property type="entry name" value="Thioredoxin-like_fold"/>
</dbReference>
<reference evidence="4 5" key="1">
    <citation type="submission" date="2014-04" db="EMBL/GenBank/DDBJ databases">
        <title>The Genome Sequence of Thermoanaerobaculum aquaticum MP-01, The First Cultivated Group 23 Acidobacterium.</title>
        <authorList>
            <person name="Stamps B.W."/>
            <person name="Losey N.A."/>
            <person name="Lawson P.A."/>
            <person name="Stevenson B.S."/>
        </authorList>
    </citation>
    <scope>NUCLEOTIDE SEQUENCE [LARGE SCALE GENOMIC DNA]</scope>
    <source>
        <strain evidence="4 5">MP-01</strain>
    </source>
</reference>
<dbReference type="EMBL" id="JMFG01000011">
    <property type="protein sequence ID" value="KDA54089.1"/>
    <property type="molecule type" value="Genomic_DNA"/>
</dbReference>
<dbReference type="InterPro" id="IPR036249">
    <property type="entry name" value="Thioredoxin-like_sf"/>
</dbReference>
<keyword evidence="2" id="KW-0732">Signal</keyword>
<evidence type="ECO:0000313" key="5">
    <source>
        <dbReference type="Proteomes" id="UP000027284"/>
    </source>
</evidence>
<evidence type="ECO:0000256" key="2">
    <source>
        <dbReference type="SAM" id="SignalP"/>
    </source>
</evidence>
<dbReference type="PANTHER" id="PTHR13887">
    <property type="entry name" value="GLUTATHIONE S-TRANSFERASE KAPPA"/>
    <property type="match status" value="1"/>
</dbReference>
<feature type="domain" description="Thioredoxin-like fold" evidence="3">
    <location>
        <begin position="192"/>
        <end position="345"/>
    </location>
</feature>
<dbReference type="Proteomes" id="UP000027284">
    <property type="component" value="Unassembled WGS sequence"/>
</dbReference>
<organism evidence="4 5">
    <name type="scientific">Thermoanaerobaculum aquaticum</name>
    <dbReference type="NCBI Taxonomy" id="1312852"/>
    <lineage>
        <taxon>Bacteria</taxon>
        <taxon>Pseudomonadati</taxon>
        <taxon>Acidobacteriota</taxon>
        <taxon>Thermoanaerobaculia</taxon>
        <taxon>Thermoanaerobaculales</taxon>
        <taxon>Thermoanaerobaculaceae</taxon>
        <taxon>Thermoanaerobaculum</taxon>
    </lineage>
</organism>